<protein>
    <submittedName>
        <fullName evidence="2">Uncharacterized protein</fullName>
    </submittedName>
</protein>
<dbReference type="STRING" id="1798471.A3A21_03195"/>
<sequence>MRGAMSNIAEFVIESSRCSHCPKKAHAILRVRVSEEWVQTGEFMLGARSSGHTFTHQTIYCDLCGTQCTVFPTACREAAEAELKQKKEAEQEKRLKAEERRRQRRWRMGL</sequence>
<dbReference type="Proteomes" id="UP000176996">
    <property type="component" value="Unassembled WGS sequence"/>
</dbReference>
<evidence type="ECO:0000313" key="3">
    <source>
        <dbReference type="Proteomes" id="UP000176996"/>
    </source>
</evidence>
<feature type="region of interest" description="Disordered" evidence="1">
    <location>
        <begin position="86"/>
        <end position="110"/>
    </location>
</feature>
<accession>A0A1F6BTX6</accession>
<comment type="caution">
    <text evidence="2">The sequence shown here is derived from an EMBL/GenBank/DDBJ whole genome shotgun (WGS) entry which is preliminary data.</text>
</comment>
<proteinExistence type="predicted"/>
<evidence type="ECO:0000256" key="1">
    <source>
        <dbReference type="SAM" id="MobiDB-lite"/>
    </source>
</evidence>
<name>A0A1F6BTX6_9BACT</name>
<dbReference type="AlphaFoldDB" id="A0A1F6BTX6"/>
<feature type="compositionally biased region" description="Basic and acidic residues" evidence="1">
    <location>
        <begin position="86"/>
        <end position="101"/>
    </location>
</feature>
<dbReference type="EMBL" id="MFKK01000027">
    <property type="protein sequence ID" value="OGG40396.1"/>
    <property type="molecule type" value="Genomic_DNA"/>
</dbReference>
<evidence type="ECO:0000313" key="2">
    <source>
        <dbReference type="EMBL" id="OGG40396.1"/>
    </source>
</evidence>
<gene>
    <name evidence="2" type="ORF">A3A21_03195</name>
</gene>
<organism evidence="2 3">
    <name type="scientific">Candidatus Jorgensenbacteria bacterium RIFCSPLOWO2_01_FULL_45_25b</name>
    <dbReference type="NCBI Taxonomy" id="1798471"/>
    <lineage>
        <taxon>Bacteria</taxon>
        <taxon>Candidatus Joergenseniibacteriota</taxon>
    </lineage>
</organism>
<reference evidence="2 3" key="1">
    <citation type="journal article" date="2016" name="Nat. Commun.">
        <title>Thousands of microbial genomes shed light on interconnected biogeochemical processes in an aquifer system.</title>
        <authorList>
            <person name="Anantharaman K."/>
            <person name="Brown C.T."/>
            <person name="Hug L.A."/>
            <person name="Sharon I."/>
            <person name="Castelle C.J."/>
            <person name="Probst A.J."/>
            <person name="Thomas B.C."/>
            <person name="Singh A."/>
            <person name="Wilkins M.J."/>
            <person name="Karaoz U."/>
            <person name="Brodie E.L."/>
            <person name="Williams K.H."/>
            <person name="Hubbard S.S."/>
            <person name="Banfield J.F."/>
        </authorList>
    </citation>
    <scope>NUCLEOTIDE SEQUENCE [LARGE SCALE GENOMIC DNA]</scope>
</reference>